<organism evidence="6 7">
    <name type="scientific">Maliponia aquimaris</name>
    <dbReference type="NCBI Taxonomy" id="1673631"/>
    <lineage>
        <taxon>Bacteria</taxon>
        <taxon>Pseudomonadati</taxon>
        <taxon>Pseudomonadota</taxon>
        <taxon>Alphaproteobacteria</taxon>
        <taxon>Rhodobacterales</taxon>
        <taxon>Paracoccaceae</taxon>
        <taxon>Maliponia</taxon>
    </lineage>
</organism>
<reference evidence="6 7" key="1">
    <citation type="submission" date="2017-05" db="EMBL/GenBank/DDBJ databases">
        <authorList>
            <person name="Song R."/>
            <person name="Chenine A.L."/>
            <person name="Ruprecht R.M."/>
        </authorList>
    </citation>
    <scope>NUCLEOTIDE SEQUENCE [LARGE SCALE GENOMIC DNA]</scope>
    <source>
        <strain evidence="6 7">CECT 8898</strain>
    </source>
</reference>
<dbReference type="Proteomes" id="UP000207598">
    <property type="component" value="Unassembled WGS sequence"/>
</dbReference>
<feature type="domain" description="HTH gntR-type" evidence="5">
    <location>
        <begin position="4"/>
        <end position="72"/>
    </location>
</feature>
<dbReference type="GO" id="GO:0003700">
    <property type="term" value="F:DNA-binding transcription factor activity"/>
    <property type="evidence" value="ECO:0007669"/>
    <property type="project" value="InterPro"/>
</dbReference>
<name>A0A238L5G1_9RHOB</name>
<dbReference type="AlphaFoldDB" id="A0A238L5G1"/>
<dbReference type="EMBL" id="FXYF01000021">
    <property type="protein sequence ID" value="SMX50324.1"/>
    <property type="molecule type" value="Genomic_DNA"/>
</dbReference>
<dbReference type="SUPFAM" id="SSF48008">
    <property type="entry name" value="GntR ligand-binding domain-like"/>
    <property type="match status" value="1"/>
</dbReference>
<dbReference type="InterPro" id="IPR036388">
    <property type="entry name" value="WH-like_DNA-bd_sf"/>
</dbReference>
<keyword evidence="7" id="KW-1185">Reference proteome</keyword>
<dbReference type="Gene3D" id="1.10.10.10">
    <property type="entry name" value="Winged helix-like DNA-binding domain superfamily/Winged helix DNA-binding domain"/>
    <property type="match status" value="1"/>
</dbReference>
<keyword evidence="2" id="KW-0238">DNA-binding</keyword>
<gene>
    <name evidence="6" type="primary">lldR_3</name>
    <name evidence="6" type="ORF">MAA8898_04728</name>
</gene>
<proteinExistence type="predicted"/>
<evidence type="ECO:0000256" key="3">
    <source>
        <dbReference type="ARBA" id="ARBA00023163"/>
    </source>
</evidence>
<evidence type="ECO:0000256" key="1">
    <source>
        <dbReference type="ARBA" id="ARBA00023015"/>
    </source>
</evidence>
<accession>A0A238L5G1</accession>
<keyword evidence="1" id="KW-0805">Transcription regulation</keyword>
<dbReference type="Pfam" id="PF07729">
    <property type="entry name" value="FCD"/>
    <property type="match status" value="1"/>
</dbReference>
<dbReference type="PRINTS" id="PR00035">
    <property type="entry name" value="HTHGNTR"/>
</dbReference>
<dbReference type="SUPFAM" id="SSF46785">
    <property type="entry name" value="Winged helix' DNA-binding domain"/>
    <property type="match status" value="1"/>
</dbReference>
<dbReference type="PANTHER" id="PTHR43537">
    <property type="entry name" value="TRANSCRIPTIONAL REGULATOR, GNTR FAMILY"/>
    <property type="match status" value="1"/>
</dbReference>
<dbReference type="PROSITE" id="PS50949">
    <property type="entry name" value="HTH_GNTR"/>
    <property type="match status" value="1"/>
</dbReference>
<dbReference type="InterPro" id="IPR036390">
    <property type="entry name" value="WH_DNA-bd_sf"/>
</dbReference>
<evidence type="ECO:0000313" key="6">
    <source>
        <dbReference type="EMBL" id="SMX50324.1"/>
    </source>
</evidence>
<protein>
    <submittedName>
        <fullName evidence="6">Putative L-lactate dehydrogenase operon regulatory protein</fullName>
    </submittedName>
</protein>
<evidence type="ECO:0000256" key="4">
    <source>
        <dbReference type="SAM" id="MobiDB-lite"/>
    </source>
</evidence>
<evidence type="ECO:0000256" key="2">
    <source>
        <dbReference type="ARBA" id="ARBA00023125"/>
    </source>
</evidence>
<dbReference type="Gene3D" id="1.20.120.530">
    <property type="entry name" value="GntR ligand-binding domain-like"/>
    <property type="match status" value="1"/>
</dbReference>
<sequence length="249" mass="27014">MAREPTVFDVRAHVIALLDSGQLGPGGRLPTERALCEATGVGRRVVRKALSSLEAEGLIWRHQGKGTFAGQPEAPIAALAAEINRAVAPIEVMEARLCIEPELAALCAMRAEPDEIARMRVLAQHRYGSEEDDMIELWDSALHRLIAKAARNAPLQAAFAMLDNSRSSARWQALRARARSDLSLRESRLQHLAVVDAIAARDAAAARAAMRLHLETRFKAMSSALGHRPATDAQAATDNQNREEGTAHG</sequence>
<dbReference type="CDD" id="cd07377">
    <property type="entry name" value="WHTH_GntR"/>
    <property type="match status" value="1"/>
</dbReference>
<dbReference type="SMART" id="SM00895">
    <property type="entry name" value="FCD"/>
    <property type="match status" value="1"/>
</dbReference>
<feature type="region of interest" description="Disordered" evidence="4">
    <location>
        <begin position="225"/>
        <end position="249"/>
    </location>
</feature>
<dbReference type="Pfam" id="PF00392">
    <property type="entry name" value="GntR"/>
    <property type="match status" value="1"/>
</dbReference>
<feature type="compositionally biased region" description="Basic and acidic residues" evidence="4">
    <location>
        <begin position="240"/>
        <end position="249"/>
    </location>
</feature>
<dbReference type="GO" id="GO:0003677">
    <property type="term" value="F:DNA binding"/>
    <property type="evidence" value="ECO:0007669"/>
    <property type="project" value="UniProtKB-KW"/>
</dbReference>
<evidence type="ECO:0000313" key="7">
    <source>
        <dbReference type="Proteomes" id="UP000207598"/>
    </source>
</evidence>
<dbReference type="PANTHER" id="PTHR43537:SF24">
    <property type="entry name" value="GLUCONATE OPERON TRANSCRIPTIONAL REPRESSOR"/>
    <property type="match status" value="1"/>
</dbReference>
<dbReference type="InterPro" id="IPR008920">
    <property type="entry name" value="TF_FadR/GntR_C"/>
</dbReference>
<dbReference type="RefSeq" id="WP_176445298.1">
    <property type="nucleotide sequence ID" value="NZ_FXYF01000021.1"/>
</dbReference>
<dbReference type="InterPro" id="IPR000524">
    <property type="entry name" value="Tscrpt_reg_HTH_GntR"/>
</dbReference>
<dbReference type="InterPro" id="IPR011711">
    <property type="entry name" value="GntR_C"/>
</dbReference>
<evidence type="ECO:0000259" key="5">
    <source>
        <dbReference type="PROSITE" id="PS50949"/>
    </source>
</evidence>
<dbReference type="SMART" id="SM00345">
    <property type="entry name" value="HTH_GNTR"/>
    <property type="match status" value="1"/>
</dbReference>
<keyword evidence="3" id="KW-0804">Transcription</keyword>